<dbReference type="Proteomes" id="UP000886595">
    <property type="component" value="Unassembled WGS sequence"/>
</dbReference>
<dbReference type="AlphaFoldDB" id="A0A8X7UH27"/>
<gene>
    <name evidence="1" type="ORF">Bca52824_058336</name>
</gene>
<proteinExistence type="predicted"/>
<comment type="caution">
    <text evidence="1">The sequence shown here is derived from an EMBL/GenBank/DDBJ whole genome shotgun (WGS) entry which is preliminary data.</text>
</comment>
<organism evidence="1 2">
    <name type="scientific">Brassica carinata</name>
    <name type="common">Ethiopian mustard</name>
    <name type="synonym">Abyssinian cabbage</name>
    <dbReference type="NCBI Taxonomy" id="52824"/>
    <lineage>
        <taxon>Eukaryota</taxon>
        <taxon>Viridiplantae</taxon>
        <taxon>Streptophyta</taxon>
        <taxon>Embryophyta</taxon>
        <taxon>Tracheophyta</taxon>
        <taxon>Spermatophyta</taxon>
        <taxon>Magnoliopsida</taxon>
        <taxon>eudicotyledons</taxon>
        <taxon>Gunneridae</taxon>
        <taxon>Pentapetalae</taxon>
        <taxon>rosids</taxon>
        <taxon>malvids</taxon>
        <taxon>Brassicales</taxon>
        <taxon>Brassicaceae</taxon>
        <taxon>Brassiceae</taxon>
        <taxon>Brassica</taxon>
    </lineage>
</organism>
<reference evidence="1 2" key="1">
    <citation type="submission" date="2020-02" db="EMBL/GenBank/DDBJ databases">
        <authorList>
            <person name="Ma Q."/>
            <person name="Huang Y."/>
            <person name="Song X."/>
            <person name="Pei D."/>
        </authorList>
    </citation>
    <scope>NUCLEOTIDE SEQUENCE [LARGE SCALE GENOMIC DNA]</scope>
    <source>
        <strain evidence="1">Sxm20200214</strain>
        <tissue evidence="1">Leaf</tissue>
    </source>
</reference>
<protein>
    <submittedName>
        <fullName evidence="1">Uncharacterized protein</fullName>
    </submittedName>
</protein>
<name>A0A8X7UH27_BRACI</name>
<dbReference type="EMBL" id="JAAMPC010000012">
    <property type="protein sequence ID" value="KAG2275781.1"/>
    <property type="molecule type" value="Genomic_DNA"/>
</dbReference>
<evidence type="ECO:0000313" key="2">
    <source>
        <dbReference type="Proteomes" id="UP000886595"/>
    </source>
</evidence>
<accession>A0A8X7UH27</accession>
<evidence type="ECO:0000313" key="1">
    <source>
        <dbReference type="EMBL" id="KAG2275781.1"/>
    </source>
</evidence>
<sequence length="81" mass="9585">MDITEQLDDGLMDSEMQDDDLMGVELVEMEAKSRQGREVRGSDQKSQRKINLRFFFEDLHRRDQRVMVRLMYFVSLVGLEA</sequence>
<keyword evidence="2" id="KW-1185">Reference proteome</keyword>